<proteinExistence type="predicted"/>
<dbReference type="Proteomes" id="UP001497516">
    <property type="component" value="Chromosome 2"/>
</dbReference>
<protein>
    <submittedName>
        <fullName evidence="2">Uncharacterized protein</fullName>
    </submittedName>
</protein>
<accession>A0AAV2DHN7</accession>
<reference evidence="2 3" key="1">
    <citation type="submission" date="2024-04" db="EMBL/GenBank/DDBJ databases">
        <authorList>
            <person name="Fracassetti M."/>
        </authorList>
    </citation>
    <scope>NUCLEOTIDE SEQUENCE [LARGE SCALE GENOMIC DNA]</scope>
</reference>
<evidence type="ECO:0000313" key="3">
    <source>
        <dbReference type="Proteomes" id="UP001497516"/>
    </source>
</evidence>
<dbReference type="EMBL" id="OZ034815">
    <property type="protein sequence ID" value="CAL1373005.1"/>
    <property type="molecule type" value="Genomic_DNA"/>
</dbReference>
<feature type="compositionally biased region" description="Gly residues" evidence="1">
    <location>
        <begin position="78"/>
        <end position="98"/>
    </location>
</feature>
<feature type="compositionally biased region" description="Polar residues" evidence="1">
    <location>
        <begin position="124"/>
        <end position="135"/>
    </location>
</feature>
<dbReference type="AlphaFoldDB" id="A0AAV2DHN7"/>
<organism evidence="2 3">
    <name type="scientific">Linum trigynum</name>
    <dbReference type="NCBI Taxonomy" id="586398"/>
    <lineage>
        <taxon>Eukaryota</taxon>
        <taxon>Viridiplantae</taxon>
        <taxon>Streptophyta</taxon>
        <taxon>Embryophyta</taxon>
        <taxon>Tracheophyta</taxon>
        <taxon>Spermatophyta</taxon>
        <taxon>Magnoliopsida</taxon>
        <taxon>eudicotyledons</taxon>
        <taxon>Gunneridae</taxon>
        <taxon>Pentapetalae</taxon>
        <taxon>rosids</taxon>
        <taxon>fabids</taxon>
        <taxon>Malpighiales</taxon>
        <taxon>Linaceae</taxon>
        <taxon>Linum</taxon>
    </lineage>
</organism>
<evidence type="ECO:0000313" key="2">
    <source>
        <dbReference type="EMBL" id="CAL1373005.1"/>
    </source>
</evidence>
<evidence type="ECO:0000256" key="1">
    <source>
        <dbReference type="SAM" id="MobiDB-lite"/>
    </source>
</evidence>
<name>A0AAV2DHN7_9ROSI</name>
<sequence>MKLQIPSRLLLLFIVSMAVSRYLCLANSASIAMKMIIKSRKMASASVLVSSSTGSHVHQHYFVDNFRGRALTAVDGPAAGGGGEVPAGKGSSEGGGNNGKSNNGEPEVNNHHNIPRSEFGGYGTSQIGTKSQSSP</sequence>
<keyword evidence="3" id="KW-1185">Reference proteome</keyword>
<gene>
    <name evidence="2" type="ORF">LTRI10_LOCUS14963</name>
</gene>
<feature type="region of interest" description="Disordered" evidence="1">
    <location>
        <begin position="73"/>
        <end position="135"/>
    </location>
</feature>